<proteinExistence type="predicted"/>
<keyword evidence="2" id="KW-0378">Hydrolase</keyword>
<dbReference type="SUPFAM" id="SSF47819">
    <property type="entry name" value="HRDC-like"/>
    <property type="match status" value="1"/>
</dbReference>
<evidence type="ECO:0000313" key="5">
    <source>
        <dbReference type="EMBL" id="GAP88782.1"/>
    </source>
</evidence>
<feature type="compositionally biased region" description="Pro residues" evidence="3">
    <location>
        <begin position="574"/>
        <end position="584"/>
    </location>
</feature>
<keyword evidence="6" id="KW-1185">Reference proteome</keyword>
<dbReference type="GO" id="GO:0005737">
    <property type="term" value="C:cytoplasm"/>
    <property type="evidence" value="ECO:0007669"/>
    <property type="project" value="TreeGrafter"/>
</dbReference>
<feature type="compositionally biased region" description="Basic and acidic residues" evidence="3">
    <location>
        <begin position="320"/>
        <end position="329"/>
    </location>
</feature>
<dbReference type="GO" id="GO:0006139">
    <property type="term" value="P:nucleobase-containing compound metabolic process"/>
    <property type="evidence" value="ECO:0007669"/>
    <property type="project" value="InterPro"/>
</dbReference>
<dbReference type="PANTHER" id="PTHR13620:SF104">
    <property type="entry name" value="EXONUCLEASE 3'-5' DOMAIN-CONTAINING PROTEIN 2"/>
    <property type="match status" value="1"/>
</dbReference>
<organism evidence="5">
    <name type="scientific">Rosellinia necatrix</name>
    <name type="common">White root-rot fungus</name>
    <dbReference type="NCBI Taxonomy" id="77044"/>
    <lineage>
        <taxon>Eukaryota</taxon>
        <taxon>Fungi</taxon>
        <taxon>Dikarya</taxon>
        <taxon>Ascomycota</taxon>
        <taxon>Pezizomycotina</taxon>
        <taxon>Sordariomycetes</taxon>
        <taxon>Xylariomycetidae</taxon>
        <taxon>Xylariales</taxon>
        <taxon>Xylariaceae</taxon>
        <taxon>Rosellinia</taxon>
    </lineage>
</organism>
<dbReference type="GO" id="GO:0005634">
    <property type="term" value="C:nucleus"/>
    <property type="evidence" value="ECO:0007669"/>
    <property type="project" value="TreeGrafter"/>
</dbReference>
<dbReference type="Gene3D" id="3.30.420.10">
    <property type="entry name" value="Ribonuclease H-like superfamily/Ribonuclease H"/>
    <property type="match status" value="1"/>
</dbReference>
<dbReference type="PROSITE" id="PS50967">
    <property type="entry name" value="HRDC"/>
    <property type="match status" value="1"/>
</dbReference>
<keyword evidence="5" id="KW-0347">Helicase</keyword>
<dbReference type="CDD" id="cd06141">
    <property type="entry name" value="WRN_exo"/>
    <property type="match status" value="1"/>
</dbReference>
<gene>
    <name evidence="5" type="ORF">SAMD00023353_1202130</name>
</gene>
<dbReference type="STRING" id="77044.A0A1W2TKI3"/>
<evidence type="ECO:0000256" key="1">
    <source>
        <dbReference type="ARBA" id="ARBA00022722"/>
    </source>
</evidence>
<dbReference type="OMA" id="WWSHRLY"/>
<evidence type="ECO:0000313" key="6">
    <source>
        <dbReference type="Proteomes" id="UP000054516"/>
    </source>
</evidence>
<dbReference type="GO" id="GO:0003676">
    <property type="term" value="F:nucleic acid binding"/>
    <property type="evidence" value="ECO:0007669"/>
    <property type="project" value="InterPro"/>
</dbReference>
<dbReference type="InterPro" id="IPR010997">
    <property type="entry name" value="HRDC-like_sf"/>
</dbReference>
<dbReference type="EMBL" id="DF977457">
    <property type="protein sequence ID" value="GAP88782.1"/>
    <property type="molecule type" value="Genomic_DNA"/>
</dbReference>
<feature type="compositionally biased region" description="Basic and acidic residues" evidence="3">
    <location>
        <begin position="455"/>
        <end position="466"/>
    </location>
</feature>
<feature type="compositionally biased region" description="Low complexity" evidence="3">
    <location>
        <begin position="585"/>
        <end position="594"/>
    </location>
</feature>
<reference evidence="5" key="1">
    <citation type="submission" date="2016-03" db="EMBL/GenBank/DDBJ databases">
        <title>Draft genome sequence of Rosellinia necatrix.</title>
        <authorList>
            <person name="Kanematsu S."/>
        </authorList>
    </citation>
    <scope>NUCLEOTIDE SEQUENCE [LARGE SCALE GENOMIC DNA]</scope>
    <source>
        <strain evidence="5">W97</strain>
    </source>
</reference>
<feature type="region of interest" description="Disordered" evidence="3">
    <location>
        <begin position="537"/>
        <end position="560"/>
    </location>
</feature>
<dbReference type="Proteomes" id="UP000054516">
    <property type="component" value="Unassembled WGS sequence"/>
</dbReference>
<accession>A0A1W2TKI3</accession>
<evidence type="ECO:0000256" key="2">
    <source>
        <dbReference type="ARBA" id="ARBA00022801"/>
    </source>
</evidence>
<dbReference type="InterPro" id="IPR012337">
    <property type="entry name" value="RNaseH-like_sf"/>
</dbReference>
<dbReference type="Pfam" id="PF00570">
    <property type="entry name" value="HRDC"/>
    <property type="match status" value="1"/>
</dbReference>
<keyword evidence="5" id="KW-0547">Nucleotide-binding</keyword>
<dbReference type="SUPFAM" id="SSF53098">
    <property type="entry name" value="Ribonuclease H-like"/>
    <property type="match status" value="1"/>
</dbReference>
<keyword evidence="5" id="KW-0269">Exonuclease</keyword>
<feature type="compositionally biased region" description="Basic residues" evidence="3">
    <location>
        <begin position="330"/>
        <end position="341"/>
    </location>
</feature>
<sequence length="689" mass="77605">MEPTVDDKPTPAVGFNRDKPQWPMTYALMPLPSDAAPRRWWRHTYYQGPKGECVQVLYGKTKSQSEAIARQFTDEPVLGFDMEWPWDAGNRPRLQDKIALIQLASERKIALFHISLHEGKTVDDFIAPSLKAILESAEIIKAGVAVLSADFKRLREHFNLEPKGAFELSHLYNLLTYDATAPHRSTTRVRSLSLQVNEHLGIPLWKGDVRTSDWSRPLNPSQIQYAATDAYAGFMLFHCMNAKRLAMDPVPPFPRLAEAYLTSILPKSSIQFDTVMKDGEVRIITVHEFYKNIEKEKEADESPEATSDTLKTGDPPVGGEAKDDKPERTKIRKPRQDRKRARNDNTEALMDSSCWELYDRLASYRKEVSVSNATSAYIIAHNSLLRDLAIHRPSNEQELLQVPGVGKRKATDYGPSWLEIIANFQAEQEQHDGHVVRREDIDQVEGPDPKRRRLAQADRSTEDLLSPREAPPPPVLSTGLSFQFGETSLAEEAAVQPEPGKKDDGFDEFDDEDVDMFFGSPMALPSSLVLEQKRATTRYPNNQQSPSKGATNVPTPRARSPVPVINFSLKAPAAVPPKTTPTPVLPTTTAPSTSRSHPQTPSETPALEQTILRKKLEAYIKSVVWAMHLEPTERLVSEDTLRHLVTTIPRTMEEFRRIPGIQRLTRACEAVKMDVWRTFEKWTRGPGTG</sequence>
<name>A0A1W2TKI3_ROSNE</name>
<feature type="region of interest" description="Disordered" evidence="3">
    <location>
        <begin position="573"/>
        <end position="605"/>
    </location>
</feature>
<dbReference type="OrthoDB" id="1920326at2759"/>
<keyword evidence="1" id="KW-0540">Nuclease</keyword>
<feature type="region of interest" description="Disordered" evidence="3">
    <location>
        <begin position="295"/>
        <end position="345"/>
    </location>
</feature>
<feature type="domain" description="HRDC" evidence="4">
    <location>
        <begin position="351"/>
        <end position="431"/>
    </location>
</feature>
<evidence type="ECO:0000259" key="4">
    <source>
        <dbReference type="PROSITE" id="PS50967"/>
    </source>
</evidence>
<dbReference type="InterPro" id="IPR036397">
    <property type="entry name" value="RNaseH_sf"/>
</dbReference>
<keyword evidence="5" id="KW-0067">ATP-binding</keyword>
<dbReference type="InterPro" id="IPR002121">
    <property type="entry name" value="HRDC_dom"/>
</dbReference>
<protein>
    <submittedName>
        <fullName evidence="5">Putative 3-5 exonuclease helicase</fullName>
    </submittedName>
</protein>
<evidence type="ECO:0000256" key="3">
    <source>
        <dbReference type="SAM" id="MobiDB-lite"/>
    </source>
</evidence>
<dbReference type="PANTHER" id="PTHR13620">
    <property type="entry name" value="3-5 EXONUCLEASE"/>
    <property type="match status" value="1"/>
</dbReference>
<dbReference type="Pfam" id="PF01612">
    <property type="entry name" value="DNA_pol_A_exo1"/>
    <property type="match status" value="1"/>
</dbReference>
<dbReference type="SMART" id="SM00341">
    <property type="entry name" value="HRDC"/>
    <property type="match status" value="1"/>
</dbReference>
<dbReference type="AlphaFoldDB" id="A0A1W2TKI3"/>
<dbReference type="GO" id="GO:0004386">
    <property type="term" value="F:helicase activity"/>
    <property type="evidence" value="ECO:0007669"/>
    <property type="project" value="UniProtKB-KW"/>
</dbReference>
<dbReference type="InterPro" id="IPR002562">
    <property type="entry name" value="3'-5'_exonuclease_dom"/>
</dbReference>
<dbReference type="Gene3D" id="1.10.150.80">
    <property type="entry name" value="HRDC domain"/>
    <property type="match status" value="1"/>
</dbReference>
<feature type="region of interest" description="Disordered" evidence="3">
    <location>
        <begin position="429"/>
        <end position="512"/>
    </location>
</feature>
<dbReference type="InterPro" id="IPR044876">
    <property type="entry name" value="HRDC_dom_sf"/>
</dbReference>
<dbReference type="GO" id="GO:0000166">
    <property type="term" value="F:nucleotide binding"/>
    <property type="evidence" value="ECO:0007669"/>
    <property type="project" value="InterPro"/>
</dbReference>
<dbReference type="InterPro" id="IPR051132">
    <property type="entry name" value="3-5_Exonuclease_domain"/>
</dbReference>
<dbReference type="SMART" id="SM00474">
    <property type="entry name" value="35EXOc"/>
    <property type="match status" value="1"/>
</dbReference>
<dbReference type="GO" id="GO:0008408">
    <property type="term" value="F:3'-5' exonuclease activity"/>
    <property type="evidence" value="ECO:0007669"/>
    <property type="project" value="InterPro"/>
</dbReference>
<feature type="compositionally biased region" description="Basic and acidic residues" evidence="3">
    <location>
        <begin position="429"/>
        <end position="441"/>
    </location>
</feature>
<feature type="compositionally biased region" description="Polar residues" evidence="3">
    <location>
        <begin position="538"/>
        <end position="554"/>
    </location>
</feature>